<proteinExistence type="predicted"/>
<organism evidence="2 3">
    <name type="scientific">Dehalococcoides mccartyi</name>
    <dbReference type="NCBI Taxonomy" id="61435"/>
    <lineage>
        <taxon>Bacteria</taxon>
        <taxon>Bacillati</taxon>
        <taxon>Chloroflexota</taxon>
        <taxon>Dehalococcoidia</taxon>
        <taxon>Dehalococcoidales</taxon>
        <taxon>Dehalococcoidaceae</taxon>
        <taxon>Dehalococcoides</taxon>
    </lineage>
</organism>
<dbReference type="InterPro" id="IPR036890">
    <property type="entry name" value="HATPase_C_sf"/>
</dbReference>
<evidence type="ECO:0000313" key="1">
    <source>
        <dbReference type="EMBL" id="RAL68864.1"/>
    </source>
</evidence>
<evidence type="ECO:0000313" key="3">
    <source>
        <dbReference type="Proteomes" id="UP000248786"/>
    </source>
</evidence>
<evidence type="ECO:0008006" key="5">
    <source>
        <dbReference type="Google" id="ProtNLM"/>
    </source>
</evidence>
<dbReference type="Proteomes" id="UP000249146">
    <property type="component" value="Unassembled WGS sequence"/>
</dbReference>
<gene>
    <name evidence="2" type="ORF">C1G86_1608</name>
    <name evidence="1" type="ORF">C1G87_1637</name>
</gene>
<dbReference type="Gene3D" id="3.30.565.10">
    <property type="entry name" value="Histidine kinase-like ATPase, C-terminal domain"/>
    <property type="match status" value="1"/>
</dbReference>
<evidence type="ECO:0000313" key="2">
    <source>
        <dbReference type="EMBL" id="RAL70077.1"/>
    </source>
</evidence>
<dbReference type="AlphaFoldDB" id="A0A328ENH2"/>
<dbReference type="EMBL" id="QGLC01000025">
    <property type="protein sequence ID" value="RAL68864.1"/>
    <property type="molecule type" value="Genomic_DNA"/>
</dbReference>
<name>A0A328ENH2_9CHLR</name>
<dbReference type="EMBL" id="QGLD01000018">
    <property type="protein sequence ID" value="RAL70077.1"/>
    <property type="molecule type" value="Genomic_DNA"/>
</dbReference>
<sequence length="456" mass="52199">MEGIILPPYAPVLMESTRALGYSLESAVADLLDNSISANATNIEIEYRPWDDPYLYIIDNGDGMLPDEITAAMRYGSSNPLDIRDKNDLGRFGLGLKTASLSQCRCLTVISKKDGIISGRRWDLDIISQRQDWVLLKLDQSQMDQIPGMVDLAALDHGTLVIWHKLDRLTSGVASIEDFFPTKMDDVRSHLSLVFHRYLTGETGQKRVEISINKQPIKPLDPFLSGKSEQVMDVEPIIIDGQKITATPYILPHTSRLSSEELKLLGGEDGLRRKQGFYVYRNRRLLVWGTWFRLLRQDELYKLARVKVDIPNSLDHLWTLDIRKSTASPPEVVRKNLDRIVKRIADNSRRTWTFRGRKETTDRINHVWNRNKTREGIRYSINRDHLLVKTLASDIDKSANACFEKILLTIESSIPLNQLYVDLTEDEHFAPETDATTSIRATILEVIDRTDKKQKR</sequence>
<dbReference type="Pfam" id="PF13589">
    <property type="entry name" value="HATPase_c_3"/>
    <property type="match status" value="1"/>
</dbReference>
<dbReference type="SUPFAM" id="SSF55874">
    <property type="entry name" value="ATPase domain of HSP90 chaperone/DNA topoisomerase II/histidine kinase"/>
    <property type="match status" value="1"/>
</dbReference>
<reference evidence="3 4" key="1">
    <citation type="submission" date="2018-05" db="EMBL/GenBank/DDBJ databases">
        <title>Draft genome sequences of Dehalococcoides mccartyi strains RC and KS.</title>
        <authorList>
            <person name="Higgins S.A."/>
            <person name="Padilla-Crespo E."/>
            <person name="Loeffler F.E."/>
        </authorList>
    </citation>
    <scope>NUCLEOTIDE SEQUENCE [LARGE SCALE GENOMIC DNA]</scope>
    <source>
        <strain evidence="2 3">KS</strain>
        <strain evidence="1 4">RC</strain>
    </source>
</reference>
<dbReference type="Proteomes" id="UP000248786">
    <property type="component" value="Unassembled WGS sequence"/>
</dbReference>
<accession>A0A328ENH2</accession>
<evidence type="ECO:0000313" key="4">
    <source>
        <dbReference type="Proteomes" id="UP000249146"/>
    </source>
</evidence>
<comment type="caution">
    <text evidence="2">The sequence shown here is derived from an EMBL/GenBank/DDBJ whole genome shotgun (WGS) entry which is preliminary data.</text>
</comment>
<protein>
    <recommendedName>
        <fullName evidence="5">ATP-binding protein</fullName>
    </recommendedName>
</protein>